<feature type="binding site" evidence="15">
    <location>
        <begin position="29"/>
        <end position="34"/>
    </location>
    <ligand>
        <name>GTP</name>
        <dbReference type="ChEBI" id="CHEBI:37565"/>
    </ligand>
</feature>
<feature type="binding site" evidence="16">
    <location>
        <position position="29"/>
    </location>
    <ligand>
        <name>Mg(2+)</name>
        <dbReference type="ChEBI" id="CHEBI:18420"/>
        <label>2</label>
        <note>catalytic</note>
    </ligand>
</feature>
<dbReference type="PANTHER" id="PTHR12729:SF6">
    <property type="entry name" value="TRNA(HIS) GUANYLYLTRANSFERASE-RELATED"/>
    <property type="match status" value="1"/>
</dbReference>
<feature type="binding site" evidence="16">
    <location>
        <position position="76"/>
    </location>
    <ligand>
        <name>Mg(2+)</name>
        <dbReference type="ChEBI" id="CHEBI:18420"/>
        <label>2</label>
        <note>catalytic</note>
    </ligand>
</feature>
<feature type="binding site" evidence="16">
    <location>
        <position position="30"/>
    </location>
    <ligand>
        <name>Mg(2+)</name>
        <dbReference type="ChEBI" id="CHEBI:18420"/>
        <label>1</label>
        <note>catalytic</note>
    </ligand>
</feature>
<dbReference type="Proteomes" id="UP000886523">
    <property type="component" value="Unassembled WGS sequence"/>
</dbReference>
<dbReference type="Pfam" id="PF14413">
    <property type="entry name" value="Thg1C"/>
    <property type="match status" value="1"/>
</dbReference>
<dbReference type="AlphaFoldDB" id="A0A9P6DU80"/>
<keyword evidence="8 14" id="KW-0479">Metal-binding</keyword>
<evidence type="ECO:0000256" key="13">
    <source>
        <dbReference type="ARBA" id="ARBA00047281"/>
    </source>
</evidence>
<comment type="similarity">
    <text evidence="2 14">Belongs to the tRNA(His) guanylyltransferase family.</text>
</comment>
<evidence type="ECO:0000256" key="14">
    <source>
        <dbReference type="PIRNR" id="PIRNR028980"/>
    </source>
</evidence>
<dbReference type="PANTHER" id="PTHR12729">
    <property type="entry name" value="TRNA(HIS) GUANYLYLTRANSFERASE-RELATED"/>
    <property type="match status" value="1"/>
</dbReference>
<keyword evidence="9 14" id="KW-0547">Nucleotide-binding</keyword>
<dbReference type="InterPro" id="IPR038469">
    <property type="entry name" value="tRNAHis_GuaTrfase_Thg1_sf"/>
</dbReference>
<name>A0A9P6DU80_9AGAM</name>
<feature type="domain" description="tRNAHis guanylyltransferase catalytic" evidence="17">
    <location>
        <begin position="7"/>
        <end position="135"/>
    </location>
</feature>
<evidence type="ECO:0000256" key="11">
    <source>
        <dbReference type="ARBA" id="ARBA00023134"/>
    </source>
</evidence>
<evidence type="ECO:0000256" key="3">
    <source>
        <dbReference type="ARBA" id="ARBA00012511"/>
    </source>
</evidence>
<organism evidence="19 20">
    <name type="scientific">Hydnum rufescens UP504</name>
    <dbReference type="NCBI Taxonomy" id="1448309"/>
    <lineage>
        <taxon>Eukaryota</taxon>
        <taxon>Fungi</taxon>
        <taxon>Dikarya</taxon>
        <taxon>Basidiomycota</taxon>
        <taxon>Agaricomycotina</taxon>
        <taxon>Agaricomycetes</taxon>
        <taxon>Cantharellales</taxon>
        <taxon>Hydnaceae</taxon>
        <taxon>Hydnum</taxon>
    </lineage>
</organism>
<dbReference type="GO" id="GO:0008193">
    <property type="term" value="F:tRNA guanylyltransferase activity"/>
    <property type="evidence" value="ECO:0007669"/>
    <property type="project" value="UniProtKB-UniRule"/>
</dbReference>
<dbReference type="GO" id="GO:0006400">
    <property type="term" value="P:tRNA modification"/>
    <property type="evidence" value="ECO:0007669"/>
    <property type="project" value="UniProtKB-UniRule"/>
</dbReference>
<accession>A0A9P6DU80</accession>
<keyword evidence="7 14" id="KW-0548">Nucleotidyltransferase</keyword>
<evidence type="ECO:0000259" key="18">
    <source>
        <dbReference type="Pfam" id="PF14413"/>
    </source>
</evidence>
<dbReference type="FunFam" id="3.30.70.3000:FF:000001">
    <property type="entry name" value="tRNA(His) guanylyltransferase"/>
    <property type="match status" value="1"/>
</dbReference>
<feature type="binding site" evidence="16">
    <location>
        <position position="29"/>
    </location>
    <ligand>
        <name>Mg(2+)</name>
        <dbReference type="ChEBI" id="CHEBI:18420"/>
        <label>1</label>
        <note>catalytic</note>
    </ligand>
</feature>
<evidence type="ECO:0000256" key="15">
    <source>
        <dbReference type="PIRSR" id="PIRSR028980-1"/>
    </source>
</evidence>
<keyword evidence="5 14" id="KW-0808">Transferase</keyword>
<keyword evidence="10 14" id="KW-0460">Magnesium</keyword>
<evidence type="ECO:0000256" key="5">
    <source>
        <dbReference type="ARBA" id="ARBA00022679"/>
    </source>
</evidence>
<keyword evidence="20" id="KW-1185">Reference proteome</keyword>
<feature type="domain" description="Thg1 C-terminal" evidence="18">
    <location>
        <begin position="139"/>
        <end position="220"/>
    </location>
</feature>
<evidence type="ECO:0000313" key="20">
    <source>
        <dbReference type="Proteomes" id="UP000886523"/>
    </source>
</evidence>
<reference evidence="19" key="1">
    <citation type="journal article" date="2020" name="Nat. Commun.">
        <title>Large-scale genome sequencing of mycorrhizal fungi provides insights into the early evolution of symbiotic traits.</title>
        <authorList>
            <person name="Miyauchi S."/>
            <person name="Kiss E."/>
            <person name="Kuo A."/>
            <person name="Drula E."/>
            <person name="Kohler A."/>
            <person name="Sanchez-Garcia M."/>
            <person name="Morin E."/>
            <person name="Andreopoulos B."/>
            <person name="Barry K.W."/>
            <person name="Bonito G."/>
            <person name="Buee M."/>
            <person name="Carver A."/>
            <person name="Chen C."/>
            <person name="Cichocki N."/>
            <person name="Clum A."/>
            <person name="Culley D."/>
            <person name="Crous P.W."/>
            <person name="Fauchery L."/>
            <person name="Girlanda M."/>
            <person name="Hayes R.D."/>
            <person name="Keri Z."/>
            <person name="LaButti K."/>
            <person name="Lipzen A."/>
            <person name="Lombard V."/>
            <person name="Magnuson J."/>
            <person name="Maillard F."/>
            <person name="Murat C."/>
            <person name="Nolan M."/>
            <person name="Ohm R.A."/>
            <person name="Pangilinan J."/>
            <person name="Pereira M.F."/>
            <person name="Perotto S."/>
            <person name="Peter M."/>
            <person name="Pfister S."/>
            <person name="Riley R."/>
            <person name="Sitrit Y."/>
            <person name="Stielow J.B."/>
            <person name="Szollosi G."/>
            <person name="Zifcakova L."/>
            <person name="Stursova M."/>
            <person name="Spatafora J.W."/>
            <person name="Tedersoo L."/>
            <person name="Vaario L.M."/>
            <person name="Yamada A."/>
            <person name="Yan M."/>
            <person name="Wang P."/>
            <person name="Xu J."/>
            <person name="Bruns T."/>
            <person name="Baldrian P."/>
            <person name="Vilgalys R."/>
            <person name="Dunand C."/>
            <person name="Henrissat B."/>
            <person name="Grigoriev I.V."/>
            <person name="Hibbett D."/>
            <person name="Nagy L.G."/>
            <person name="Martin F.M."/>
        </authorList>
    </citation>
    <scope>NUCLEOTIDE SEQUENCE</scope>
    <source>
        <strain evidence="19">UP504</strain>
    </source>
</reference>
<evidence type="ECO:0000256" key="6">
    <source>
        <dbReference type="ARBA" id="ARBA00022694"/>
    </source>
</evidence>
<comment type="catalytic activity">
    <reaction evidence="13 14">
        <text>a 5'-end ribonucleotide-tRNA(His) + GTP + ATP + H2O = a 5'-end phospho-guanosine-ribonucleotide-tRNA(His) + AMP + 2 diphosphate + H(+)</text>
        <dbReference type="Rhea" id="RHEA:54564"/>
        <dbReference type="Rhea" id="RHEA-COMP:14193"/>
        <dbReference type="Rhea" id="RHEA-COMP:14917"/>
        <dbReference type="ChEBI" id="CHEBI:15377"/>
        <dbReference type="ChEBI" id="CHEBI:15378"/>
        <dbReference type="ChEBI" id="CHEBI:30616"/>
        <dbReference type="ChEBI" id="CHEBI:33019"/>
        <dbReference type="ChEBI" id="CHEBI:37565"/>
        <dbReference type="ChEBI" id="CHEBI:138282"/>
        <dbReference type="ChEBI" id="CHEBI:141847"/>
        <dbReference type="ChEBI" id="CHEBI:456215"/>
        <dbReference type="EC" id="2.7.7.79"/>
    </reaction>
</comment>
<keyword evidence="6 14" id="KW-0819">tRNA processing</keyword>
<dbReference type="Pfam" id="PF04446">
    <property type="entry name" value="Thg1"/>
    <property type="match status" value="1"/>
</dbReference>
<dbReference type="InterPro" id="IPR024956">
    <property type="entry name" value="tRNAHis_GuaTrfase_cat"/>
</dbReference>
<dbReference type="PIRSF" id="PIRSF028980">
    <property type="entry name" value="tRNAHis_guanylyltransferase"/>
    <property type="match status" value="1"/>
</dbReference>
<comment type="function">
    <text evidence="1 14">Adds a GMP to the 5'-end of tRNA(His) after transcription and RNase P cleavage.</text>
</comment>
<dbReference type="InterPro" id="IPR025845">
    <property type="entry name" value="Thg1_C_dom"/>
</dbReference>
<feature type="binding site" evidence="15">
    <location>
        <begin position="75"/>
        <end position="76"/>
    </location>
    <ligand>
        <name>GTP</name>
        <dbReference type="ChEBI" id="CHEBI:37565"/>
    </ligand>
</feature>
<evidence type="ECO:0000256" key="9">
    <source>
        <dbReference type="ARBA" id="ARBA00022741"/>
    </source>
</evidence>
<dbReference type="Gene3D" id="3.30.70.3000">
    <property type="match status" value="1"/>
</dbReference>
<evidence type="ECO:0000256" key="2">
    <source>
        <dbReference type="ARBA" id="ARBA00010113"/>
    </source>
</evidence>
<sequence>MAGTRFAYVRSYEQPDPLLPNTFLVVRVDGHGFHRFSDTHGFEKPNDMRALELMNHAAKDVMEAYPDIVLAFGESDEFSFMLHKSCTLFNRRHSKILTSITSHFTSAYVFHWSAHFPNTRLEYPPSFDGRVVVYPTEREVKDYFAWRQADTHINNLYNTTFWALVHRGGLSTAEAHSRLKGTVSKNKHEILFSQFGINYNVLPAIYRKGSVLLRGETTTTPGAARDGQEGSAEGGMLLIKRVKYTP</sequence>
<evidence type="ECO:0000256" key="10">
    <source>
        <dbReference type="ARBA" id="ARBA00022842"/>
    </source>
</evidence>
<gene>
    <name evidence="19" type="ORF">BS47DRAFT_1316290</name>
</gene>
<dbReference type="GO" id="GO:0005525">
    <property type="term" value="F:GTP binding"/>
    <property type="evidence" value="ECO:0007669"/>
    <property type="project" value="UniProtKB-UniRule"/>
</dbReference>
<proteinExistence type="inferred from homology"/>
<evidence type="ECO:0000256" key="16">
    <source>
        <dbReference type="PIRSR" id="PIRSR028980-2"/>
    </source>
</evidence>
<dbReference type="EMBL" id="MU128953">
    <property type="protein sequence ID" value="KAF9515076.1"/>
    <property type="molecule type" value="Genomic_DNA"/>
</dbReference>
<evidence type="ECO:0000256" key="8">
    <source>
        <dbReference type="ARBA" id="ARBA00022723"/>
    </source>
</evidence>
<comment type="caution">
    <text evidence="19">The sequence shown here is derived from an EMBL/GenBank/DDBJ whole genome shotgun (WGS) entry which is preliminary data.</text>
</comment>
<dbReference type="OrthoDB" id="62560at2759"/>
<evidence type="ECO:0000256" key="4">
    <source>
        <dbReference type="ARBA" id="ARBA00015443"/>
    </source>
</evidence>
<keyword evidence="11 14" id="KW-0342">GTP-binding</keyword>
<protein>
    <recommendedName>
        <fullName evidence="4 14">tRNA(His) guanylyltransferase</fullName>
        <ecNumber evidence="3 14">2.7.7.79</ecNumber>
    </recommendedName>
    <alternativeName>
        <fullName evidence="12 14">tRNA-histidine guanylyltransferase</fullName>
    </alternativeName>
</protein>
<evidence type="ECO:0000256" key="1">
    <source>
        <dbReference type="ARBA" id="ARBA00002939"/>
    </source>
</evidence>
<evidence type="ECO:0000256" key="7">
    <source>
        <dbReference type="ARBA" id="ARBA00022695"/>
    </source>
</evidence>
<evidence type="ECO:0000313" key="19">
    <source>
        <dbReference type="EMBL" id="KAF9515076.1"/>
    </source>
</evidence>
<evidence type="ECO:0000256" key="12">
    <source>
        <dbReference type="ARBA" id="ARBA00032480"/>
    </source>
</evidence>
<dbReference type="GO" id="GO:0000287">
    <property type="term" value="F:magnesium ion binding"/>
    <property type="evidence" value="ECO:0007669"/>
    <property type="project" value="UniProtKB-UniRule"/>
</dbReference>
<dbReference type="EC" id="2.7.7.79" evidence="3 14"/>
<evidence type="ECO:0000259" key="17">
    <source>
        <dbReference type="Pfam" id="PF04446"/>
    </source>
</evidence>
<comment type="cofactor">
    <cofactor evidence="16">
        <name>Mg(2+)</name>
        <dbReference type="ChEBI" id="CHEBI:18420"/>
    </cofactor>
    <text evidence="16">Binds 2 magnesium ions per subunit.</text>
</comment>
<dbReference type="InterPro" id="IPR007537">
    <property type="entry name" value="tRNAHis_GuaTrfase_Thg1"/>
</dbReference>
<feature type="binding site" evidence="16">
    <location>
        <position position="76"/>
    </location>
    <ligand>
        <name>Mg(2+)</name>
        <dbReference type="ChEBI" id="CHEBI:18420"/>
        <label>1</label>
        <note>catalytic</note>
    </ligand>
</feature>